<keyword evidence="1" id="KW-0732">Signal</keyword>
<gene>
    <name evidence="2" type="ORF">PR001_g28833</name>
    <name evidence="3" type="ORF">PR002_g28486</name>
    <name evidence="4" type="ORF">PR003_g28814</name>
</gene>
<evidence type="ECO:0000313" key="6">
    <source>
        <dbReference type="Proteomes" id="UP000434957"/>
    </source>
</evidence>
<feature type="chain" id="PRO_5036164072" description="RxLR effector protein" evidence="1">
    <location>
        <begin position="21"/>
        <end position="73"/>
    </location>
</feature>
<dbReference type="AlphaFoldDB" id="A0A6A3H8J0"/>
<dbReference type="EMBL" id="QXFV01005398">
    <property type="protein sequence ID" value="KAE8965098.1"/>
    <property type="molecule type" value="Genomic_DNA"/>
</dbReference>
<evidence type="ECO:0000313" key="3">
    <source>
        <dbReference type="EMBL" id="KAE8966058.1"/>
    </source>
</evidence>
<evidence type="ECO:0000313" key="4">
    <source>
        <dbReference type="EMBL" id="KAE9277358.1"/>
    </source>
</evidence>
<proteinExistence type="predicted"/>
<comment type="caution">
    <text evidence="2">The sequence shown here is derived from an EMBL/GenBank/DDBJ whole genome shotgun (WGS) entry which is preliminary data.</text>
</comment>
<evidence type="ECO:0008006" key="8">
    <source>
        <dbReference type="Google" id="ProtNLM"/>
    </source>
</evidence>
<accession>A0A6A3H8J0</accession>
<dbReference type="Proteomes" id="UP000434957">
    <property type="component" value="Unassembled WGS sequence"/>
</dbReference>
<dbReference type="OrthoDB" id="10388215at2759"/>
<organism evidence="2 5">
    <name type="scientific">Phytophthora rubi</name>
    <dbReference type="NCBI Taxonomy" id="129364"/>
    <lineage>
        <taxon>Eukaryota</taxon>
        <taxon>Sar</taxon>
        <taxon>Stramenopiles</taxon>
        <taxon>Oomycota</taxon>
        <taxon>Peronosporomycetes</taxon>
        <taxon>Peronosporales</taxon>
        <taxon>Peronosporaceae</taxon>
        <taxon>Phytophthora</taxon>
    </lineage>
</organism>
<feature type="signal peptide" evidence="1">
    <location>
        <begin position="1"/>
        <end position="20"/>
    </location>
</feature>
<keyword evidence="6" id="KW-1185">Reference proteome</keyword>
<dbReference type="EMBL" id="QXFT01004535">
    <property type="protein sequence ID" value="KAE9277358.1"/>
    <property type="molecule type" value="Genomic_DNA"/>
</dbReference>
<reference evidence="5 7" key="1">
    <citation type="submission" date="2018-09" db="EMBL/GenBank/DDBJ databases">
        <title>Genomic investigation of the strawberry pathogen Phytophthora fragariae indicates pathogenicity is determined by transcriptional variation in three key races.</title>
        <authorList>
            <person name="Adams T.M."/>
            <person name="Armitage A.D."/>
            <person name="Sobczyk M.K."/>
            <person name="Bates H.J."/>
            <person name="Dunwell J.M."/>
            <person name="Nellist C.F."/>
            <person name="Harrison R.J."/>
        </authorList>
    </citation>
    <scope>NUCLEOTIDE SEQUENCE [LARGE SCALE GENOMIC DNA]</scope>
    <source>
        <strain evidence="2 5">SCRP249</strain>
        <strain evidence="3 7">SCRP324</strain>
        <strain evidence="4 6">SCRP333</strain>
    </source>
</reference>
<dbReference type="Proteomes" id="UP000435112">
    <property type="component" value="Unassembled WGS sequence"/>
</dbReference>
<dbReference type="EMBL" id="QXFU01005010">
    <property type="protein sequence ID" value="KAE8966058.1"/>
    <property type="molecule type" value="Genomic_DNA"/>
</dbReference>
<dbReference type="Proteomes" id="UP000429607">
    <property type="component" value="Unassembled WGS sequence"/>
</dbReference>
<evidence type="ECO:0000313" key="2">
    <source>
        <dbReference type="EMBL" id="KAE8965098.1"/>
    </source>
</evidence>
<evidence type="ECO:0000256" key="1">
    <source>
        <dbReference type="SAM" id="SignalP"/>
    </source>
</evidence>
<sequence>MSMCFIACTVICFLSEQVKSYSFQESMVFKKSHSSRYILQWLKSWASLSFGNRYLRIFYIYQVFAEEADYCSE</sequence>
<evidence type="ECO:0000313" key="5">
    <source>
        <dbReference type="Proteomes" id="UP000429607"/>
    </source>
</evidence>
<protein>
    <recommendedName>
        <fullName evidence="8">RxLR effector protein</fullName>
    </recommendedName>
</protein>
<name>A0A6A3H8J0_9STRA</name>
<evidence type="ECO:0000313" key="7">
    <source>
        <dbReference type="Proteomes" id="UP000435112"/>
    </source>
</evidence>